<feature type="coiled-coil region" evidence="1">
    <location>
        <begin position="86"/>
        <end position="120"/>
    </location>
</feature>
<accession>X0UEI1</accession>
<dbReference type="AlphaFoldDB" id="X0UEI1"/>
<feature type="non-terminal residue" evidence="3">
    <location>
        <position position="272"/>
    </location>
</feature>
<proteinExistence type="predicted"/>
<reference evidence="3" key="1">
    <citation type="journal article" date="2014" name="Front. Microbiol.">
        <title>High frequency of phylogenetically diverse reductive dehalogenase-homologous genes in deep subseafloor sedimentary metagenomes.</title>
        <authorList>
            <person name="Kawai M."/>
            <person name="Futagami T."/>
            <person name="Toyoda A."/>
            <person name="Takaki Y."/>
            <person name="Nishi S."/>
            <person name="Hori S."/>
            <person name="Arai W."/>
            <person name="Tsubouchi T."/>
            <person name="Morono Y."/>
            <person name="Uchiyama I."/>
            <person name="Ito T."/>
            <person name="Fujiyama A."/>
            <person name="Inagaki F."/>
            <person name="Takami H."/>
        </authorList>
    </citation>
    <scope>NUCLEOTIDE SEQUENCE</scope>
    <source>
        <strain evidence="3">Expedition CK06-06</strain>
    </source>
</reference>
<evidence type="ECO:0000256" key="1">
    <source>
        <dbReference type="SAM" id="Coils"/>
    </source>
</evidence>
<dbReference type="EMBL" id="BARS01014877">
    <property type="protein sequence ID" value="GAF97716.1"/>
    <property type="molecule type" value="Genomic_DNA"/>
</dbReference>
<gene>
    <name evidence="3" type="ORF">S01H1_24715</name>
</gene>
<keyword evidence="1" id="KW-0175">Coiled coil</keyword>
<protein>
    <submittedName>
        <fullName evidence="3">Uncharacterized protein</fullName>
    </submittedName>
</protein>
<evidence type="ECO:0000313" key="3">
    <source>
        <dbReference type="EMBL" id="GAF97716.1"/>
    </source>
</evidence>
<name>X0UEI1_9ZZZZ</name>
<feature type="coiled-coil region" evidence="1">
    <location>
        <begin position="24"/>
        <end position="58"/>
    </location>
</feature>
<organism evidence="3">
    <name type="scientific">marine sediment metagenome</name>
    <dbReference type="NCBI Taxonomy" id="412755"/>
    <lineage>
        <taxon>unclassified sequences</taxon>
        <taxon>metagenomes</taxon>
        <taxon>ecological metagenomes</taxon>
    </lineage>
</organism>
<feature type="region of interest" description="Disordered" evidence="2">
    <location>
        <begin position="61"/>
        <end position="83"/>
    </location>
</feature>
<sequence length="272" mass="29799">MEGLGFFESFVGVVNKINPVTIALDFLNAKLREYLSLRKEAETLRQNTEGLVNELQTDAARFGIDPPKPDPPKPDPSAPASGDFAVSNLQQLRFRLELQRKKLRTQLVADKQSLAQLESQHRTSRGKAGFGVSAGQLAAADRKLLAARLKESQTRGQLIDLDQAERDIDRQLAAVHEKEITEGGGVGGGPLASALAAMEAHQDALDRILIESQEAGLKRTLALIDQEYKVRKRKAEELDQDLTALDKAHDAKRNMAIHADAVAQNLVSRNLA</sequence>
<evidence type="ECO:0000256" key="2">
    <source>
        <dbReference type="SAM" id="MobiDB-lite"/>
    </source>
</evidence>
<comment type="caution">
    <text evidence="3">The sequence shown here is derived from an EMBL/GenBank/DDBJ whole genome shotgun (WGS) entry which is preliminary data.</text>
</comment>